<evidence type="ECO:0000313" key="1">
    <source>
        <dbReference type="EMBL" id="KAJ8428395.1"/>
    </source>
</evidence>
<proteinExistence type="predicted"/>
<evidence type="ECO:0000313" key="2">
    <source>
        <dbReference type="Proteomes" id="UP001153076"/>
    </source>
</evidence>
<dbReference type="AlphaFoldDB" id="A0A9Q1GXH5"/>
<dbReference type="EMBL" id="JAKOGI010001011">
    <property type="protein sequence ID" value="KAJ8428395.1"/>
    <property type="molecule type" value="Genomic_DNA"/>
</dbReference>
<keyword evidence="2" id="KW-1185">Reference proteome</keyword>
<protein>
    <submittedName>
        <fullName evidence="1">Uncharacterized protein</fullName>
    </submittedName>
</protein>
<accession>A0A9Q1GXH5</accession>
<name>A0A9Q1GXH5_9CARY</name>
<reference evidence="1" key="1">
    <citation type="submission" date="2022-04" db="EMBL/GenBank/DDBJ databases">
        <title>Carnegiea gigantea Genome sequencing and assembly v2.</title>
        <authorList>
            <person name="Copetti D."/>
            <person name="Sanderson M.J."/>
            <person name="Burquez A."/>
            <person name="Wojciechowski M.F."/>
        </authorList>
    </citation>
    <scope>NUCLEOTIDE SEQUENCE</scope>
    <source>
        <strain evidence="1">SGP5-SGP5p</strain>
        <tissue evidence="1">Aerial part</tissue>
    </source>
</reference>
<sequence length="298" mass="33858">MLGILGMCGSPLAPSIPLYKGGAGSPTKGHLKALSNLSRERERLYSRESHGLPSLSWPFPPFGTSKRWPTIVRETFRWHWRSAPRSPRPLLEDYWDICPRFTLSNAEEVACAFELPEMATFYAILLNDAVEVGIASRFMAVDLKATLEGLWRGLLEAQLHQQTPLGGAPVETERKKSLIMFPNFLSTEQEADLLPKNHHGLYPNFDLLVAMWYAHNFRILEMRQAIFYAKVLNDVVELGLSSRIMMNYMMSVLRELNWAVIESWLWGIEERLRRAQIPRLVDLIANLVPAGGLKKAQG</sequence>
<dbReference type="Proteomes" id="UP001153076">
    <property type="component" value="Unassembled WGS sequence"/>
</dbReference>
<organism evidence="1 2">
    <name type="scientific">Carnegiea gigantea</name>
    <dbReference type="NCBI Taxonomy" id="171969"/>
    <lineage>
        <taxon>Eukaryota</taxon>
        <taxon>Viridiplantae</taxon>
        <taxon>Streptophyta</taxon>
        <taxon>Embryophyta</taxon>
        <taxon>Tracheophyta</taxon>
        <taxon>Spermatophyta</taxon>
        <taxon>Magnoliopsida</taxon>
        <taxon>eudicotyledons</taxon>
        <taxon>Gunneridae</taxon>
        <taxon>Pentapetalae</taxon>
        <taxon>Caryophyllales</taxon>
        <taxon>Cactineae</taxon>
        <taxon>Cactaceae</taxon>
        <taxon>Cactoideae</taxon>
        <taxon>Echinocereeae</taxon>
        <taxon>Carnegiea</taxon>
    </lineage>
</organism>
<gene>
    <name evidence="1" type="ORF">Cgig2_029018</name>
</gene>
<comment type="caution">
    <text evidence="1">The sequence shown here is derived from an EMBL/GenBank/DDBJ whole genome shotgun (WGS) entry which is preliminary data.</text>
</comment>